<protein>
    <submittedName>
        <fullName evidence="2">Uncharacterized protein</fullName>
    </submittedName>
</protein>
<accession>A0A9P7KIE1</accession>
<reference evidence="2" key="1">
    <citation type="submission" date="2021-02" db="EMBL/GenBank/DDBJ databases">
        <authorList>
            <person name="Nieuwenhuis M."/>
            <person name="Van De Peppel L.J.J."/>
        </authorList>
    </citation>
    <scope>NUCLEOTIDE SEQUENCE</scope>
    <source>
        <strain evidence="2">D49</strain>
    </source>
</reference>
<feature type="coiled-coil region" evidence="1">
    <location>
        <begin position="268"/>
        <end position="302"/>
    </location>
</feature>
<evidence type="ECO:0000256" key="1">
    <source>
        <dbReference type="SAM" id="Coils"/>
    </source>
</evidence>
<organism evidence="2 3">
    <name type="scientific">Sphagnurus paluster</name>
    <dbReference type="NCBI Taxonomy" id="117069"/>
    <lineage>
        <taxon>Eukaryota</taxon>
        <taxon>Fungi</taxon>
        <taxon>Dikarya</taxon>
        <taxon>Basidiomycota</taxon>
        <taxon>Agaricomycotina</taxon>
        <taxon>Agaricomycetes</taxon>
        <taxon>Agaricomycetidae</taxon>
        <taxon>Agaricales</taxon>
        <taxon>Tricholomatineae</taxon>
        <taxon>Lyophyllaceae</taxon>
        <taxon>Sphagnurus</taxon>
    </lineage>
</organism>
<dbReference type="AlphaFoldDB" id="A0A9P7KIE1"/>
<evidence type="ECO:0000313" key="2">
    <source>
        <dbReference type="EMBL" id="KAG5649650.1"/>
    </source>
</evidence>
<name>A0A9P7KIE1_9AGAR</name>
<dbReference type="EMBL" id="JABCKI010000808">
    <property type="protein sequence ID" value="KAG5649650.1"/>
    <property type="molecule type" value="Genomic_DNA"/>
</dbReference>
<reference evidence="2" key="2">
    <citation type="submission" date="2021-10" db="EMBL/GenBank/DDBJ databases">
        <title>Phylogenomics reveals ancestral predisposition of the termite-cultivated fungus Termitomyces towards a domesticated lifestyle.</title>
        <authorList>
            <person name="Auxier B."/>
            <person name="Grum-Grzhimaylo A."/>
            <person name="Cardenas M.E."/>
            <person name="Lodge J.D."/>
            <person name="Laessoe T."/>
            <person name="Pedersen O."/>
            <person name="Smith M.E."/>
            <person name="Kuyper T.W."/>
            <person name="Franco-Molano E.A."/>
            <person name="Baroni T.J."/>
            <person name="Aanen D.K."/>
        </authorList>
    </citation>
    <scope>NUCLEOTIDE SEQUENCE</scope>
    <source>
        <strain evidence="2">D49</strain>
    </source>
</reference>
<evidence type="ECO:0000313" key="3">
    <source>
        <dbReference type="Proteomes" id="UP000717328"/>
    </source>
</evidence>
<gene>
    <name evidence="2" type="ORF">H0H81_002693</name>
</gene>
<sequence>MTYPEIPVYRIPVSAWLDQVSHHYKKQGAHLLQHQINVTQIHHYKCTSGTEHEFLVAEVVRKKEKFLIRIERCRQSACNSTDATDGISAQNRELLALSMSSSPISPDTISRRILADDSAILIDSWPNLSNKLEKGDGSVHLIYILSFAENNRPTLLDLIIVAECTHNYSQNYFLLGKQCFWFAVVVLKVIKNIYRGSLMSTFTKHTHGEHVSNMEAVATANNGGMIRAIRIQNQTPVHELTAIQVTVQTKQTQMNADIGAAARQWETLKNAESMLDTLKRELQQEQEKNQALQRQLAGVASNQ</sequence>
<comment type="caution">
    <text evidence="2">The sequence shown here is derived from an EMBL/GenBank/DDBJ whole genome shotgun (WGS) entry which is preliminary data.</text>
</comment>
<proteinExistence type="predicted"/>
<keyword evidence="3" id="KW-1185">Reference proteome</keyword>
<keyword evidence="1" id="KW-0175">Coiled coil</keyword>
<dbReference type="Proteomes" id="UP000717328">
    <property type="component" value="Unassembled WGS sequence"/>
</dbReference>